<dbReference type="InterPro" id="IPR032675">
    <property type="entry name" value="LRR_dom_sf"/>
</dbReference>
<sequence length="325" mass="36891">MGLELKVEESNFRDLKRIELDYDSIEFTNRLGIEVDSTELSDFMGNVEGIGQIETLSINFSSQLKDLEVVRAFPNLRNIAVYGYQITSLDGMGGFQQGEYIKISTESKNRRRRIAQISQAPIKRMSLQFARPEDLDAIGECVTLNSLDLFRSMDLDFSKWKRVPLESLGLMQGKFKELGNTAQVESLSNMRVLGCRNLEWFTGDNSRITRMVIEGCKKLDLRTLQSFQNIEALIVNGNSNKVALNEIGELKQLKSLWLIDCNVQVDISNLKHQFSRLEELQISNMKNEQVLELSQLNTGVIVSGRTYTLKGSLRTYKALNGSLIE</sequence>
<proteinExistence type="predicted"/>
<dbReference type="EMBL" id="WHOA01000079">
    <property type="protein sequence ID" value="NOU71801.1"/>
    <property type="molecule type" value="Genomic_DNA"/>
</dbReference>
<dbReference type="SUPFAM" id="SSF52058">
    <property type="entry name" value="L domain-like"/>
    <property type="match status" value="1"/>
</dbReference>
<organism evidence="1 2">
    <name type="scientific">Paenibacillus phytorum</name>
    <dbReference type="NCBI Taxonomy" id="2654977"/>
    <lineage>
        <taxon>Bacteria</taxon>
        <taxon>Bacillati</taxon>
        <taxon>Bacillota</taxon>
        <taxon>Bacilli</taxon>
        <taxon>Bacillales</taxon>
        <taxon>Paenibacillaceae</taxon>
        <taxon>Paenibacillus</taxon>
    </lineage>
</organism>
<comment type="caution">
    <text evidence="1">The sequence shown here is derived from an EMBL/GenBank/DDBJ whole genome shotgun (WGS) entry which is preliminary data.</text>
</comment>
<dbReference type="Gene3D" id="3.80.10.10">
    <property type="entry name" value="Ribonuclease Inhibitor"/>
    <property type="match status" value="1"/>
</dbReference>
<keyword evidence="2" id="KW-1185">Reference proteome</keyword>
<evidence type="ECO:0008006" key="3">
    <source>
        <dbReference type="Google" id="ProtNLM"/>
    </source>
</evidence>
<dbReference type="Proteomes" id="UP000616779">
    <property type="component" value="Unassembled WGS sequence"/>
</dbReference>
<protein>
    <recommendedName>
        <fullName evidence="3">Leucine-rich repeat domain-containing protein</fullName>
    </recommendedName>
</protein>
<accession>A0ABX1XTH7</accession>
<name>A0ABX1XTH7_9BACL</name>
<evidence type="ECO:0000313" key="2">
    <source>
        <dbReference type="Proteomes" id="UP000616779"/>
    </source>
</evidence>
<reference evidence="1 2" key="1">
    <citation type="submission" date="2019-10" db="EMBL/GenBank/DDBJ databases">
        <title>Description of Paenibacillus terrestris sp. nov.</title>
        <authorList>
            <person name="Carlier A."/>
            <person name="Qi S."/>
        </authorList>
    </citation>
    <scope>NUCLEOTIDE SEQUENCE [LARGE SCALE GENOMIC DNA]</scope>
    <source>
        <strain evidence="1 2">LMG 31458</strain>
    </source>
</reference>
<evidence type="ECO:0000313" key="1">
    <source>
        <dbReference type="EMBL" id="NOU71801.1"/>
    </source>
</evidence>
<gene>
    <name evidence="1" type="ORF">GC098_10275</name>
</gene>